<dbReference type="GO" id="GO:0016740">
    <property type="term" value="F:transferase activity"/>
    <property type="evidence" value="ECO:0007669"/>
    <property type="project" value="UniProtKB-ARBA"/>
</dbReference>
<evidence type="ECO:0000256" key="2">
    <source>
        <dbReference type="ARBA" id="ARBA00022692"/>
    </source>
</evidence>
<evidence type="ECO:0000256" key="5">
    <source>
        <dbReference type="SAM" id="Phobius"/>
    </source>
</evidence>
<dbReference type="Gene3D" id="1.20.120.1630">
    <property type="match status" value="1"/>
</dbReference>
<keyword evidence="4 5" id="KW-0472">Membrane</keyword>
<feature type="transmembrane region" description="Helical" evidence="5">
    <location>
        <begin position="23"/>
        <end position="41"/>
    </location>
</feature>
<dbReference type="AlphaFoldDB" id="K9WBD9"/>
<dbReference type="GO" id="GO:0012505">
    <property type="term" value="C:endomembrane system"/>
    <property type="evidence" value="ECO:0007669"/>
    <property type="project" value="UniProtKB-SubCell"/>
</dbReference>
<evidence type="ECO:0000256" key="1">
    <source>
        <dbReference type="ARBA" id="ARBA00004127"/>
    </source>
</evidence>
<dbReference type="Proteomes" id="UP000010471">
    <property type="component" value="Chromosome"/>
</dbReference>
<dbReference type="EMBL" id="CP003630">
    <property type="protein sequence ID" value="AFZ17700.1"/>
    <property type="molecule type" value="Genomic_DNA"/>
</dbReference>
<evidence type="ECO:0008006" key="8">
    <source>
        <dbReference type="Google" id="ProtNLM"/>
    </source>
</evidence>
<dbReference type="PANTHER" id="PTHR12714:SF24">
    <property type="entry name" value="SLR1182 PROTEIN"/>
    <property type="match status" value="1"/>
</dbReference>
<organism evidence="6 7">
    <name type="scientific">Allocoleopsis franciscana PCC 7113</name>
    <dbReference type="NCBI Taxonomy" id="1173027"/>
    <lineage>
        <taxon>Bacteria</taxon>
        <taxon>Bacillati</taxon>
        <taxon>Cyanobacteriota</taxon>
        <taxon>Cyanophyceae</taxon>
        <taxon>Coleofasciculales</taxon>
        <taxon>Coleofasciculaceae</taxon>
        <taxon>Allocoleopsis</taxon>
        <taxon>Allocoleopsis franciscana</taxon>
    </lineage>
</organism>
<protein>
    <recommendedName>
        <fullName evidence="8">Isoprenylcysteine carboxylmethyltransferase family protein</fullName>
    </recommendedName>
</protein>
<sequence>MLKIFQEWGFSLQGWRNGERGEYLVLLQGALMIGFVFLPVYRPVGWVIDSPLFLSLRWGIATVLGLAASIFIGKGLLDLGRNLTPLPYPKEDGQLVQSGIYSIVRHPLYTGLIAVALSWSVFHVSLSHLIATAILFTFFDAKSRREEAWLTQKYSDYAEYQQQVKKLIPGLY</sequence>
<gene>
    <name evidence="6" type="ORF">Mic7113_1843</name>
</gene>
<dbReference type="PANTHER" id="PTHR12714">
    <property type="entry name" value="PROTEIN-S ISOPRENYLCYSTEINE O-METHYLTRANSFERASE"/>
    <property type="match status" value="1"/>
</dbReference>
<evidence type="ECO:0000256" key="3">
    <source>
        <dbReference type="ARBA" id="ARBA00022989"/>
    </source>
</evidence>
<evidence type="ECO:0000313" key="6">
    <source>
        <dbReference type="EMBL" id="AFZ17700.1"/>
    </source>
</evidence>
<dbReference type="InterPro" id="IPR007318">
    <property type="entry name" value="Phopholipid_MeTrfase"/>
</dbReference>
<reference evidence="6 7" key="1">
    <citation type="submission" date="2012-06" db="EMBL/GenBank/DDBJ databases">
        <title>Finished chromosome of genome of Microcoleus sp. PCC 7113.</title>
        <authorList>
            <consortium name="US DOE Joint Genome Institute"/>
            <person name="Gugger M."/>
            <person name="Coursin T."/>
            <person name="Rippka R."/>
            <person name="Tandeau De Marsac N."/>
            <person name="Huntemann M."/>
            <person name="Wei C.-L."/>
            <person name="Han J."/>
            <person name="Detter J.C."/>
            <person name="Han C."/>
            <person name="Tapia R."/>
            <person name="Chen A."/>
            <person name="Kyrpides N."/>
            <person name="Mavromatis K."/>
            <person name="Markowitz V."/>
            <person name="Szeto E."/>
            <person name="Ivanova N."/>
            <person name="Pagani I."/>
            <person name="Pati A."/>
            <person name="Goodwin L."/>
            <person name="Nordberg H.P."/>
            <person name="Cantor M.N."/>
            <person name="Hua S.X."/>
            <person name="Woyke T."/>
            <person name="Kerfeld C.A."/>
        </authorList>
    </citation>
    <scope>NUCLEOTIDE SEQUENCE [LARGE SCALE GENOMIC DNA]</scope>
    <source>
        <strain evidence="6 7">PCC 7113</strain>
    </source>
</reference>
<feature type="transmembrane region" description="Helical" evidence="5">
    <location>
        <begin position="53"/>
        <end position="73"/>
    </location>
</feature>
<dbReference type="Pfam" id="PF04191">
    <property type="entry name" value="PEMT"/>
    <property type="match status" value="1"/>
</dbReference>
<keyword evidence="2 5" id="KW-0812">Transmembrane</keyword>
<name>K9WBD9_9CYAN</name>
<evidence type="ECO:0000256" key="4">
    <source>
        <dbReference type="ARBA" id="ARBA00023136"/>
    </source>
</evidence>
<feature type="transmembrane region" description="Helical" evidence="5">
    <location>
        <begin position="112"/>
        <end position="139"/>
    </location>
</feature>
<accession>K9WBD9</accession>
<dbReference type="KEGG" id="mic:Mic7113_1843"/>
<evidence type="ECO:0000313" key="7">
    <source>
        <dbReference type="Proteomes" id="UP000010471"/>
    </source>
</evidence>
<keyword evidence="3 5" id="KW-1133">Transmembrane helix</keyword>
<dbReference type="STRING" id="1173027.Mic7113_1843"/>
<comment type="subcellular location">
    <subcellularLocation>
        <location evidence="1">Endomembrane system</location>
        <topology evidence="1">Multi-pass membrane protein</topology>
    </subcellularLocation>
</comment>
<dbReference type="eggNOG" id="COG2020">
    <property type="taxonomic scope" value="Bacteria"/>
</dbReference>
<dbReference type="HOGENOM" id="CLU_065200_5_0_3"/>
<proteinExistence type="predicted"/>
<dbReference type="RefSeq" id="WP_015181852.1">
    <property type="nucleotide sequence ID" value="NC_019738.1"/>
</dbReference>
<keyword evidence="7" id="KW-1185">Reference proteome</keyword>